<dbReference type="Gene3D" id="3.20.20.300">
    <property type="entry name" value="Glycoside hydrolase, family 3, N-terminal domain"/>
    <property type="match status" value="1"/>
</dbReference>
<dbReference type="InterPro" id="IPR051915">
    <property type="entry name" value="Cellulose_Degrad_GH3"/>
</dbReference>
<dbReference type="Pfam" id="PF01915">
    <property type="entry name" value="Glyco_hydro_3_C"/>
    <property type="match status" value="1"/>
</dbReference>
<dbReference type="AlphaFoldDB" id="A0AAJ5X1Y2"/>
<dbReference type="Gene3D" id="3.40.50.1700">
    <property type="entry name" value="Glycoside hydrolase family 3 C-terminal domain"/>
    <property type="match status" value="1"/>
</dbReference>
<dbReference type="PRINTS" id="PR00133">
    <property type="entry name" value="GLHYDRLASE3"/>
</dbReference>
<dbReference type="PANTHER" id="PTHR30620:SF77">
    <property type="entry name" value="LYSOSOMAL BETA GLUCOSIDASE-LIKE"/>
    <property type="match status" value="1"/>
</dbReference>
<evidence type="ECO:0000259" key="4">
    <source>
        <dbReference type="Pfam" id="PF18559"/>
    </source>
</evidence>
<sequence length="812" mass="85852">MSASAQTVRDVASSQAHPAIWPHSASPSVLSDPESEGFIAALLARMTIEEKVGQTIQADIASIRAEDLLRYPLGSVLAGGSSGPGGDDRASATAWVDLIRGFREAAQQRPGAQVPLMFGIDAVHGNNNVPGATIFPHNIGLGAARDPDLIHRIGTATAQEVAAVGAEWTFGPTLAVPRNDRWGRTYEGYSENPEVQRSYAAQMTQGLQGSLEAGRPVDPYHIAGSAKHFLADGGTTDGRDQGDAEMSEQELIDIHLSGYTQAIDAGILTIMPSFSSWNGVKVTGNRSLLTDVLRGPLGFKGFTIGDWNAHGQLPGCSNTSCALAFNSGLDMFMAPDSWRGLYDNTLAQVRSGEIPMQRLDEAVTRILRVKVKLGLFDAKRHEIAGRLDLLNTNEHRALAREAVRKSIVLLKNEGSVLPIRPGARVLVAGPAADDIGRASGGWTISWQGTGNKNTDFPLGQSVFGGIEESVREIGGRANLSGDGSFSEKPDVAIVVFSEQPYAETLGDVRNLEYRPEEPLAILRRLKAAGIPTVSVFLSGRPLWVNPELNASDAFVAGWLPGSQAGAVGEVLVAGRDGKPRNDFVGRLSFSWPRTAVGEPLNIGQPNYDPLFAYGYGLTYRTPGHVGALSEESGVAPVIVNLDRLFTGGGAQAPWTLTFRDMAGVTELGTEALTTPQGVVYAKVDSSAQEDGFSLTLPQGGMVQIAGDASDFSPVAERALTFRLRLDAAPAASMMVGMGFSLLDLQPLLPGVGEWKTLSIPLSCLTAAGVDLSSVDHPFTLMTMGPARLSLADIVIAAPAPGAVCPPVARMGL</sequence>
<dbReference type="EMBL" id="CP119326">
    <property type="protein sequence ID" value="WEK41544.1"/>
    <property type="molecule type" value="Genomic_DNA"/>
</dbReference>
<feature type="domain" description="Glycoside hydrolase family 3 N-terminal" evidence="2">
    <location>
        <begin position="47"/>
        <end position="369"/>
    </location>
</feature>
<dbReference type="SUPFAM" id="SSF51445">
    <property type="entry name" value="(Trans)glycosidases"/>
    <property type="match status" value="1"/>
</dbReference>
<dbReference type="InterPro" id="IPR041443">
    <property type="entry name" value="Exop_C"/>
</dbReference>
<dbReference type="GO" id="GO:0008422">
    <property type="term" value="F:beta-glucosidase activity"/>
    <property type="evidence" value="ECO:0007669"/>
    <property type="project" value="TreeGrafter"/>
</dbReference>
<proteinExistence type="predicted"/>
<evidence type="ECO:0000256" key="1">
    <source>
        <dbReference type="ARBA" id="ARBA00022801"/>
    </source>
</evidence>
<dbReference type="Gene3D" id="2.60.120.430">
    <property type="entry name" value="Galactose-binding lectin"/>
    <property type="match status" value="1"/>
</dbReference>
<name>A0AAJ5X1Y2_9CAUL</name>
<dbReference type="InterPro" id="IPR036881">
    <property type="entry name" value="Glyco_hydro_3_C_sf"/>
</dbReference>
<dbReference type="InterPro" id="IPR036962">
    <property type="entry name" value="Glyco_hydro_3_N_sf"/>
</dbReference>
<dbReference type="SUPFAM" id="SSF52279">
    <property type="entry name" value="Beta-D-glucan exohydrolase, C-terminal domain"/>
    <property type="match status" value="1"/>
</dbReference>
<evidence type="ECO:0000313" key="5">
    <source>
        <dbReference type="EMBL" id="WEK41544.1"/>
    </source>
</evidence>
<dbReference type="Proteomes" id="UP001213664">
    <property type="component" value="Chromosome"/>
</dbReference>
<feature type="domain" description="ExoP galactose-binding-like" evidence="4">
    <location>
        <begin position="652"/>
        <end position="794"/>
    </location>
</feature>
<dbReference type="PANTHER" id="PTHR30620">
    <property type="entry name" value="PERIPLASMIC BETA-GLUCOSIDASE-RELATED"/>
    <property type="match status" value="1"/>
</dbReference>
<reference evidence="5" key="1">
    <citation type="submission" date="2023-03" db="EMBL/GenBank/DDBJ databases">
        <title>Andean soil-derived lignocellulolytic bacterial consortium as a source of novel taxa and putative plastic-active enzymes.</title>
        <authorList>
            <person name="Diaz-Garcia L."/>
            <person name="Chuvochina M."/>
            <person name="Feuerriegel G."/>
            <person name="Bunk B."/>
            <person name="Sproer C."/>
            <person name="Streit W.R."/>
            <person name="Rodriguez L.M."/>
            <person name="Overmann J."/>
            <person name="Jimenez D.J."/>
        </authorList>
    </citation>
    <scope>NUCLEOTIDE SEQUENCE</scope>
    <source>
        <strain evidence="5">MAG 833</strain>
    </source>
</reference>
<evidence type="ECO:0000259" key="2">
    <source>
        <dbReference type="Pfam" id="PF00933"/>
    </source>
</evidence>
<organism evidence="5 6">
    <name type="scientific">Candidatus Brevundimonas colombiensis</name>
    <dbReference type="NCBI Taxonomy" id="3121376"/>
    <lineage>
        <taxon>Bacteria</taxon>
        <taxon>Pseudomonadati</taxon>
        <taxon>Pseudomonadota</taxon>
        <taxon>Alphaproteobacteria</taxon>
        <taxon>Caulobacterales</taxon>
        <taxon>Caulobacteraceae</taxon>
        <taxon>Brevundimonas</taxon>
    </lineage>
</organism>
<dbReference type="Pfam" id="PF00933">
    <property type="entry name" value="Glyco_hydro_3"/>
    <property type="match status" value="1"/>
</dbReference>
<dbReference type="GO" id="GO:0009251">
    <property type="term" value="P:glucan catabolic process"/>
    <property type="evidence" value="ECO:0007669"/>
    <property type="project" value="TreeGrafter"/>
</dbReference>
<protein>
    <submittedName>
        <fullName evidence="5">Glycoside hydrolase family 3 N-terminal domain-containing protein</fullName>
    </submittedName>
</protein>
<evidence type="ECO:0000313" key="6">
    <source>
        <dbReference type="Proteomes" id="UP001213664"/>
    </source>
</evidence>
<dbReference type="InterPro" id="IPR017853">
    <property type="entry name" value="GH"/>
</dbReference>
<feature type="domain" description="Glycoside hydrolase family 3 C-terminal" evidence="3">
    <location>
        <begin position="407"/>
        <end position="619"/>
    </location>
</feature>
<dbReference type="Pfam" id="PF18559">
    <property type="entry name" value="Exop_C"/>
    <property type="match status" value="1"/>
</dbReference>
<dbReference type="InterPro" id="IPR001764">
    <property type="entry name" value="Glyco_hydro_3_N"/>
</dbReference>
<dbReference type="InterPro" id="IPR002772">
    <property type="entry name" value="Glyco_hydro_3_C"/>
</dbReference>
<gene>
    <name evidence="5" type="ORF">P0Y50_07565</name>
</gene>
<accession>A0AAJ5X1Y2</accession>
<keyword evidence="1 5" id="KW-0378">Hydrolase</keyword>
<evidence type="ECO:0000259" key="3">
    <source>
        <dbReference type="Pfam" id="PF01915"/>
    </source>
</evidence>